<accession>A0ABV2B3R1</accession>
<reference evidence="2 3" key="1">
    <citation type="submission" date="2013-03" db="EMBL/GenBank/DDBJ databases">
        <title>Salinisphaera dokdonensis CL-ES53 Genome Sequencing.</title>
        <authorList>
            <person name="Li C."/>
            <person name="Lai Q."/>
            <person name="Shao Z."/>
        </authorList>
    </citation>
    <scope>NUCLEOTIDE SEQUENCE [LARGE SCALE GENOMIC DNA]</scope>
    <source>
        <strain evidence="2 3">CL-ES53</strain>
    </source>
</reference>
<dbReference type="EMBL" id="APND01000004">
    <property type="protein sequence ID" value="MES1930053.1"/>
    <property type="molecule type" value="Genomic_DNA"/>
</dbReference>
<sequence>MSNPFADTLHVRVHPSATHQALIVLMYGLALIVTAALALHRPVLFVFLPCVAIAGWLAWRRARLRTERAIVRLRVGANGIWHWQQRSGEWQSGQIASAVCVGDWLVSLGLRRDSRRFFTRPCLLFSDALSDVDHRHLRARLTITELGSSATRDAP</sequence>
<gene>
    <name evidence="2" type="ORF">SADO_12398</name>
</gene>
<keyword evidence="1" id="KW-0472">Membrane</keyword>
<protein>
    <recommendedName>
        <fullName evidence="4">Toxin CptA</fullName>
    </recommendedName>
</protein>
<proteinExistence type="predicted"/>
<keyword evidence="1" id="KW-0812">Transmembrane</keyword>
<dbReference type="Pfam" id="PF07254">
    <property type="entry name" value="Cpta_toxin"/>
    <property type="match status" value="1"/>
</dbReference>
<dbReference type="Proteomes" id="UP001460888">
    <property type="component" value="Unassembled WGS sequence"/>
</dbReference>
<keyword evidence="1" id="KW-1133">Transmembrane helix</keyword>
<evidence type="ECO:0000313" key="3">
    <source>
        <dbReference type="Proteomes" id="UP001460888"/>
    </source>
</evidence>
<evidence type="ECO:0008006" key="4">
    <source>
        <dbReference type="Google" id="ProtNLM"/>
    </source>
</evidence>
<evidence type="ECO:0000313" key="2">
    <source>
        <dbReference type="EMBL" id="MES1930053.1"/>
    </source>
</evidence>
<comment type="caution">
    <text evidence="2">The sequence shown here is derived from an EMBL/GenBank/DDBJ whole genome shotgun (WGS) entry which is preliminary data.</text>
</comment>
<keyword evidence="3" id="KW-1185">Reference proteome</keyword>
<name>A0ABV2B3R1_9GAMM</name>
<dbReference type="RefSeq" id="WP_353111904.1">
    <property type="nucleotide sequence ID" value="NZ_APND01000004.1"/>
</dbReference>
<organism evidence="2 3">
    <name type="scientific">Salinisphaera dokdonensis CL-ES53</name>
    <dbReference type="NCBI Taxonomy" id="1304272"/>
    <lineage>
        <taxon>Bacteria</taxon>
        <taxon>Pseudomonadati</taxon>
        <taxon>Pseudomonadota</taxon>
        <taxon>Gammaproteobacteria</taxon>
        <taxon>Salinisphaerales</taxon>
        <taxon>Salinisphaeraceae</taxon>
        <taxon>Salinisphaera</taxon>
    </lineage>
</organism>
<feature type="transmembrane region" description="Helical" evidence="1">
    <location>
        <begin position="43"/>
        <end position="59"/>
    </location>
</feature>
<evidence type="ECO:0000256" key="1">
    <source>
        <dbReference type="SAM" id="Phobius"/>
    </source>
</evidence>
<dbReference type="InterPro" id="IPR009883">
    <property type="entry name" value="YgfX"/>
</dbReference>
<feature type="transmembrane region" description="Helical" evidence="1">
    <location>
        <begin position="21"/>
        <end position="37"/>
    </location>
</feature>